<feature type="region of interest" description="Disordered" evidence="16">
    <location>
        <begin position="102"/>
        <end position="128"/>
    </location>
</feature>
<name>A0A9W7G942_9STRA</name>
<keyword evidence="8" id="KW-0862">Zinc</keyword>
<evidence type="ECO:0000259" key="17">
    <source>
        <dbReference type="PROSITE" id="PS51192"/>
    </source>
</evidence>
<dbReference type="PROSITE" id="PS00690">
    <property type="entry name" value="DEAH_ATP_HELICASE"/>
    <property type="match status" value="1"/>
</dbReference>
<dbReference type="Pfam" id="PF00270">
    <property type="entry name" value="DEAD"/>
    <property type="match status" value="1"/>
</dbReference>
<keyword evidence="12" id="KW-0539">Nucleus</keyword>
<proteinExistence type="inferred from homology"/>
<dbReference type="FunFam" id="3.40.50.300:FF:001975">
    <property type="entry name" value="ATP-dependent DNA helicase"/>
    <property type="match status" value="1"/>
</dbReference>
<dbReference type="Pfam" id="PF06839">
    <property type="entry name" value="Zn_ribbon_GRF"/>
    <property type="match status" value="2"/>
</dbReference>
<dbReference type="InterPro" id="IPR001650">
    <property type="entry name" value="Helicase_C-like"/>
</dbReference>
<dbReference type="SMART" id="SM00490">
    <property type="entry name" value="HELICc"/>
    <property type="match status" value="1"/>
</dbReference>
<dbReference type="PROSITE" id="PS51194">
    <property type="entry name" value="HELICASE_CTER"/>
    <property type="match status" value="1"/>
</dbReference>
<dbReference type="GO" id="GO:0003677">
    <property type="term" value="F:DNA binding"/>
    <property type="evidence" value="ECO:0007669"/>
    <property type="project" value="UniProtKB-KW"/>
</dbReference>
<feature type="region of interest" description="Disordered" evidence="16">
    <location>
        <begin position="187"/>
        <end position="217"/>
    </location>
</feature>
<dbReference type="SMART" id="SM00956">
    <property type="entry name" value="RQC"/>
    <property type="match status" value="1"/>
</dbReference>
<feature type="region of interest" description="Disordered" evidence="16">
    <location>
        <begin position="232"/>
        <end position="253"/>
    </location>
</feature>
<accession>A0A9W7G942</accession>
<evidence type="ECO:0000313" key="21">
    <source>
        <dbReference type="Proteomes" id="UP001165065"/>
    </source>
</evidence>
<dbReference type="InterPro" id="IPR027417">
    <property type="entry name" value="P-loop_NTPase"/>
</dbReference>
<keyword evidence="4" id="KW-0547">Nucleotide-binding</keyword>
<dbReference type="GO" id="GO:0009378">
    <property type="term" value="F:four-way junction helicase activity"/>
    <property type="evidence" value="ECO:0007669"/>
    <property type="project" value="TreeGrafter"/>
</dbReference>
<dbReference type="PROSITE" id="PS51192">
    <property type="entry name" value="HELICASE_ATP_BIND_1"/>
    <property type="match status" value="1"/>
</dbReference>
<evidence type="ECO:0000256" key="16">
    <source>
        <dbReference type="SAM" id="MobiDB-lite"/>
    </source>
</evidence>
<evidence type="ECO:0000256" key="6">
    <source>
        <dbReference type="ARBA" id="ARBA00022801"/>
    </source>
</evidence>
<keyword evidence="11" id="KW-0413">Isomerase</keyword>
<keyword evidence="21" id="KW-1185">Reference proteome</keyword>
<feature type="region of interest" description="Disordered" evidence="16">
    <location>
        <begin position="1188"/>
        <end position="1258"/>
    </location>
</feature>
<evidence type="ECO:0000256" key="1">
    <source>
        <dbReference type="ARBA" id="ARBA00004123"/>
    </source>
</evidence>
<evidence type="ECO:0000256" key="4">
    <source>
        <dbReference type="ARBA" id="ARBA00022741"/>
    </source>
</evidence>
<feature type="compositionally biased region" description="Low complexity" evidence="16">
    <location>
        <begin position="605"/>
        <end position="614"/>
    </location>
</feature>
<dbReference type="GO" id="GO:0005737">
    <property type="term" value="C:cytoplasm"/>
    <property type="evidence" value="ECO:0007669"/>
    <property type="project" value="TreeGrafter"/>
</dbReference>
<evidence type="ECO:0000259" key="18">
    <source>
        <dbReference type="PROSITE" id="PS51194"/>
    </source>
</evidence>
<dbReference type="SUPFAM" id="SSF52540">
    <property type="entry name" value="P-loop containing nucleoside triphosphate hydrolases"/>
    <property type="match status" value="1"/>
</dbReference>
<evidence type="ECO:0000256" key="10">
    <source>
        <dbReference type="ARBA" id="ARBA00023125"/>
    </source>
</evidence>
<dbReference type="Pfam" id="PF00271">
    <property type="entry name" value="Helicase_C"/>
    <property type="match status" value="1"/>
</dbReference>
<dbReference type="InterPro" id="IPR036390">
    <property type="entry name" value="WH_DNA-bd_sf"/>
</dbReference>
<dbReference type="InterPro" id="IPR011545">
    <property type="entry name" value="DEAD/DEAH_box_helicase_dom"/>
</dbReference>
<evidence type="ECO:0000259" key="19">
    <source>
        <dbReference type="PROSITE" id="PS51999"/>
    </source>
</evidence>
<evidence type="ECO:0000256" key="14">
    <source>
        <dbReference type="ARBA" id="ARBA00034808"/>
    </source>
</evidence>
<keyword evidence="3" id="KW-0479">Metal-binding</keyword>
<dbReference type="GO" id="GO:0016787">
    <property type="term" value="F:hydrolase activity"/>
    <property type="evidence" value="ECO:0007669"/>
    <property type="project" value="UniProtKB-KW"/>
</dbReference>
<dbReference type="GO" id="GO:0006260">
    <property type="term" value="P:DNA replication"/>
    <property type="evidence" value="ECO:0007669"/>
    <property type="project" value="InterPro"/>
</dbReference>
<evidence type="ECO:0000256" key="5">
    <source>
        <dbReference type="ARBA" id="ARBA00022771"/>
    </source>
</evidence>
<dbReference type="InterPro" id="IPR036388">
    <property type="entry name" value="WH-like_DNA-bd_sf"/>
</dbReference>
<comment type="catalytic activity">
    <reaction evidence="13">
        <text>Couples ATP hydrolysis with the unwinding of duplex DNA by translocating in the 3'-5' direction.</text>
        <dbReference type="EC" id="5.6.2.4"/>
    </reaction>
</comment>
<dbReference type="InterPro" id="IPR014001">
    <property type="entry name" value="Helicase_ATP-bd"/>
</dbReference>
<feature type="compositionally biased region" description="Low complexity" evidence="16">
    <location>
        <begin position="1463"/>
        <end position="1476"/>
    </location>
</feature>
<dbReference type="CDD" id="cd17920">
    <property type="entry name" value="DEXHc_RecQ"/>
    <property type="match status" value="1"/>
</dbReference>
<keyword evidence="6" id="KW-0378">Hydrolase</keyword>
<dbReference type="SMART" id="SM00487">
    <property type="entry name" value="DEXDc"/>
    <property type="match status" value="1"/>
</dbReference>
<feature type="region of interest" description="Disordered" evidence="16">
    <location>
        <begin position="1417"/>
        <end position="1448"/>
    </location>
</feature>
<dbReference type="EC" id="5.6.2.4" evidence="14"/>
<dbReference type="Pfam" id="PF16124">
    <property type="entry name" value="RecQ_Zn_bind"/>
    <property type="match status" value="1"/>
</dbReference>
<evidence type="ECO:0000256" key="7">
    <source>
        <dbReference type="ARBA" id="ARBA00022806"/>
    </source>
</evidence>
<feature type="compositionally biased region" description="Low complexity" evidence="16">
    <location>
        <begin position="418"/>
        <end position="443"/>
    </location>
</feature>
<dbReference type="PANTHER" id="PTHR13710">
    <property type="entry name" value="DNA HELICASE RECQ FAMILY MEMBER"/>
    <property type="match status" value="1"/>
</dbReference>
<comment type="similarity">
    <text evidence="2">Belongs to the helicase family. RecQ subfamily.</text>
</comment>
<dbReference type="InterPro" id="IPR002464">
    <property type="entry name" value="DNA/RNA_helicase_DEAH_CS"/>
</dbReference>
<feature type="compositionally biased region" description="Basic residues" evidence="16">
    <location>
        <begin position="1247"/>
        <end position="1257"/>
    </location>
</feature>
<feature type="compositionally biased region" description="Basic and acidic residues" evidence="16">
    <location>
        <begin position="1210"/>
        <end position="1223"/>
    </location>
</feature>
<evidence type="ECO:0000256" key="12">
    <source>
        <dbReference type="ARBA" id="ARBA00023242"/>
    </source>
</evidence>
<evidence type="ECO:0000256" key="3">
    <source>
        <dbReference type="ARBA" id="ARBA00022723"/>
    </source>
</evidence>
<dbReference type="InterPro" id="IPR018982">
    <property type="entry name" value="RQC_domain"/>
</dbReference>
<sequence length="1496" mass="161895">MDKLDLARLGLSSFEFATCQDNQWTSKRASLDGHHGGKASTVDYFPPTGALRKFHLYQAPTSRHAGDGRSRKSISDLARSIEVFAAASAEVFENEAHLGEKTSPTYRAPMSPKRPRVRNKDNSIYGQLPTEINSPMLAKKVYGRDNGSEVKERFKTMSQSGEVKSIVPRPVRGREEKLNSAFAAVDEDSRVGSSSGYGNTSGGGSKADSFDDDDDLFENMDFDSVIMQAQEKKNMEERNGGSPIDSGYSNGGGNSSYSNGGGNYNSNGGGGNYNSNGGGNYNSNGGGDYNSSGGGNYNSSGGGNYNSSGGGGNYNSNGGGSYNSNGGGDYNSSGGGNYNSSGGGNYNSNGGGNYNSNGGGDYNSSGGGNYNSSGGGNYNSNVGGNYNSNVGGNYNSNGGGDYNSSGGGNYNSSGGGNYNSNVGDNYNNNTHNHPSSSNSGGVDVSNPPQCLCNARMAVRTSRKAPNDGREFFSCPQSRDNQCPNVFLWADDAGQCACGGVSKKVTCRNGDNAGRVFRACWEGNGSSKCDFFEWEDDAGGGGSNNYGSSNNNYSSISNTSNNYGNSNSYSSTSNNYSNSNNNNYGNTLDISNNDCDGSVNTYSTSNTYTTSETNYDLPPPPRSSTTSTMSTIEPSKLSYNTNAWVFPHMNLVNDCNRHTFGHSSLRKGQDSIVSAALSGQDVFVLMPTGGGKSLCYQLPAVFQEGLAVVISPLISLIVDQCQAMNSKGVRAVYLSGKQDFESEGRQIMLDLRSNPPQGGIKMLYLTPEKYTRSGSIRGILKSIAQRGQLSRFVVDEAHCMSQWGHDFRPDYMDLGMIRDEFPEVPIMALTATANEKVVIDALKNLKMKQNRYIYKSTFNRANLSYAVKKKDAKTIVDIAAYIVKRGNRCSGVIYCLSKKDCENVSKKLNEYFRSKKQWGISASFYHADVDEDQKHRRHHEWSAGKINVLCATVAFGMGIDKPDVRYVIHYSMPKSITHYYQESGRAGRDGGDSDCILYFALKDKITLERMITEGKNKFDPNVRREKDQLFGCLEYCQNRFLCRRTMQLEHFGEAFDRAGCNDTCDNCRDGMQSMEVDYTDVAKNILNLIDQVKGETNDEGCTINQLADLYRGLTSSSKKLIFNFDAITLKGSGKKYKKDQVLNILHKMEAKHYLFERCIQGRMGFGVSKVQHGPDAKKLLWDKERFTVQEQQAGGGKSSTPKGKKGKGKGKGKDKDKDKDKQKASAEVITIDDDDDDDGDDFDDNVKHKPGRTKRKKRQGYELTKAQVAGLDEALKVFAQKVADDLNAKGSMTHERSWHIIPSGSYFPIASNVCLNLKELKEHGQLPNLVFEKYGAMIVKSVKSYLEEIGVLEKFDKERRLTQEWSPDVEEEKKKAKKSKTGTGGGGGGGRSPNENKDPFEDDGIDWDNAMIGIEGLEKTASGGGGRSGFFEGGGGGGRGGGGAGGGSVNRVALLNQFNYSGDAAAGGTTQTTTTTAMSKVNNPYSRNAGGPANPYK</sequence>
<feature type="compositionally biased region" description="Gly residues" evidence="16">
    <location>
        <begin position="1381"/>
        <end position="1390"/>
    </location>
</feature>
<dbReference type="InterPro" id="IPR032284">
    <property type="entry name" value="RecQ_Zn-bd"/>
</dbReference>
<protein>
    <recommendedName>
        <fullName evidence="14">DNA 3'-5' helicase</fullName>
        <ecNumber evidence="14">5.6.2.4</ecNumber>
    </recommendedName>
</protein>
<comment type="caution">
    <text evidence="20">The sequence shown here is derived from an EMBL/GenBank/DDBJ whole genome shotgun (WGS) entry which is preliminary data.</text>
</comment>
<feature type="region of interest" description="Disordered" evidence="16">
    <location>
        <begin position="1362"/>
        <end position="1404"/>
    </location>
</feature>
<dbReference type="Gene3D" id="3.40.50.300">
    <property type="entry name" value="P-loop containing nucleotide triphosphate hydrolases"/>
    <property type="match status" value="2"/>
</dbReference>
<evidence type="ECO:0000256" key="8">
    <source>
        <dbReference type="ARBA" id="ARBA00022833"/>
    </source>
</evidence>
<evidence type="ECO:0000256" key="11">
    <source>
        <dbReference type="ARBA" id="ARBA00023235"/>
    </source>
</evidence>
<feature type="domain" description="GRF-type" evidence="19">
    <location>
        <begin position="495"/>
        <end position="537"/>
    </location>
</feature>
<dbReference type="Pfam" id="PF09382">
    <property type="entry name" value="RQC"/>
    <property type="match status" value="1"/>
</dbReference>
<dbReference type="InterPro" id="IPR004589">
    <property type="entry name" value="DNA_helicase_ATP-dep_RecQ"/>
</dbReference>
<feature type="domain" description="Helicase ATP-binding" evidence="17">
    <location>
        <begin position="672"/>
        <end position="850"/>
    </location>
</feature>
<keyword evidence="10" id="KW-0238">DNA-binding</keyword>
<keyword evidence="9" id="KW-0067">ATP-binding</keyword>
<comment type="subcellular location">
    <subcellularLocation>
        <location evidence="1">Nucleus</location>
    </subcellularLocation>
</comment>
<organism evidence="20 21">
    <name type="scientific">Triparma columacea</name>
    <dbReference type="NCBI Taxonomy" id="722753"/>
    <lineage>
        <taxon>Eukaryota</taxon>
        <taxon>Sar</taxon>
        <taxon>Stramenopiles</taxon>
        <taxon>Ochrophyta</taxon>
        <taxon>Bolidophyceae</taxon>
        <taxon>Parmales</taxon>
        <taxon>Triparmaceae</taxon>
        <taxon>Triparma</taxon>
    </lineage>
</organism>
<feature type="compositionally biased region" description="Gly residues" evidence="16">
    <location>
        <begin position="1421"/>
        <end position="1447"/>
    </location>
</feature>
<dbReference type="GO" id="GO:0005524">
    <property type="term" value="F:ATP binding"/>
    <property type="evidence" value="ECO:0007669"/>
    <property type="project" value="UniProtKB-KW"/>
</dbReference>
<dbReference type="PROSITE" id="PS51999">
    <property type="entry name" value="ZF_GRF"/>
    <property type="match status" value="2"/>
</dbReference>
<feature type="region of interest" description="Disordered" evidence="16">
    <location>
        <begin position="1462"/>
        <end position="1496"/>
    </location>
</feature>
<dbReference type="CDD" id="cd18794">
    <property type="entry name" value="SF2_C_RecQ"/>
    <property type="match status" value="1"/>
</dbReference>
<feature type="domain" description="GRF-type" evidence="19">
    <location>
        <begin position="450"/>
        <end position="492"/>
    </location>
</feature>
<dbReference type="GO" id="GO:0043138">
    <property type="term" value="F:3'-5' DNA helicase activity"/>
    <property type="evidence" value="ECO:0007669"/>
    <property type="project" value="UniProtKB-EC"/>
</dbReference>
<feature type="compositionally biased region" description="Acidic residues" evidence="16">
    <location>
        <begin position="1229"/>
        <end position="1242"/>
    </location>
</feature>
<dbReference type="EMBL" id="BRYA01000129">
    <property type="protein sequence ID" value="GMI40466.1"/>
    <property type="molecule type" value="Genomic_DNA"/>
</dbReference>
<evidence type="ECO:0000256" key="9">
    <source>
        <dbReference type="ARBA" id="ARBA00022840"/>
    </source>
</evidence>
<dbReference type="GO" id="GO:0005634">
    <property type="term" value="C:nucleus"/>
    <property type="evidence" value="ECO:0007669"/>
    <property type="project" value="UniProtKB-SubCell"/>
</dbReference>
<dbReference type="OrthoDB" id="10261556at2759"/>
<evidence type="ECO:0000256" key="13">
    <source>
        <dbReference type="ARBA" id="ARBA00034617"/>
    </source>
</evidence>
<feature type="domain" description="Helicase C-terminal" evidence="18">
    <location>
        <begin position="876"/>
        <end position="1029"/>
    </location>
</feature>
<dbReference type="NCBIfam" id="TIGR00614">
    <property type="entry name" value="recQ_fam"/>
    <property type="match status" value="1"/>
</dbReference>
<keyword evidence="5 15" id="KW-0863">Zinc-finger</keyword>
<dbReference type="InterPro" id="IPR010666">
    <property type="entry name" value="Znf_GRF"/>
</dbReference>
<dbReference type="PANTHER" id="PTHR13710:SF153">
    <property type="entry name" value="RECQ-LIKE DNA HELICASE BLM"/>
    <property type="match status" value="1"/>
</dbReference>
<dbReference type="SUPFAM" id="SSF46785">
    <property type="entry name" value="Winged helix' DNA-binding domain"/>
    <property type="match status" value="1"/>
</dbReference>
<dbReference type="FunFam" id="3.40.50.300:FF:000296">
    <property type="entry name" value="ATP-dependent DNA helicase RecQ"/>
    <property type="match status" value="1"/>
</dbReference>
<dbReference type="Gene3D" id="1.10.10.10">
    <property type="entry name" value="Winged helix-like DNA-binding domain superfamily/Winged helix DNA-binding domain"/>
    <property type="match status" value="1"/>
</dbReference>
<evidence type="ECO:0000256" key="15">
    <source>
        <dbReference type="PROSITE-ProRule" id="PRU01343"/>
    </source>
</evidence>
<evidence type="ECO:0000313" key="20">
    <source>
        <dbReference type="EMBL" id="GMI40466.1"/>
    </source>
</evidence>
<reference evidence="21" key="1">
    <citation type="journal article" date="2023" name="Commun. Biol.">
        <title>Genome analysis of Parmales, the sister group of diatoms, reveals the evolutionary specialization of diatoms from phago-mixotrophs to photoautotrophs.</title>
        <authorList>
            <person name="Ban H."/>
            <person name="Sato S."/>
            <person name="Yoshikawa S."/>
            <person name="Yamada K."/>
            <person name="Nakamura Y."/>
            <person name="Ichinomiya M."/>
            <person name="Sato N."/>
            <person name="Blanc-Mathieu R."/>
            <person name="Endo H."/>
            <person name="Kuwata A."/>
            <person name="Ogata H."/>
        </authorList>
    </citation>
    <scope>NUCLEOTIDE SEQUENCE [LARGE SCALE GENOMIC DNA]</scope>
</reference>
<dbReference type="GO" id="GO:0005694">
    <property type="term" value="C:chromosome"/>
    <property type="evidence" value="ECO:0007669"/>
    <property type="project" value="TreeGrafter"/>
</dbReference>
<feature type="region of interest" description="Disordered" evidence="16">
    <location>
        <begin position="413"/>
        <end position="443"/>
    </location>
</feature>
<gene>
    <name evidence="20" type="ORF">TrCOL_g105</name>
</gene>
<evidence type="ECO:0000256" key="2">
    <source>
        <dbReference type="ARBA" id="ARBA00005446"/>
    </source>
</evidence>
<feature type="region of interest" description="Disordered" evidence="16">
    <location>
        <begin position="605"/>
        <end position="629"/>
    </location>
</feature>
<keyword evidence="7" id="KW-0347">Helicase</keyword>
<dbReference type="Proteomes" id="UP001165065">
    <property type="component" value="Unassembled WGS sequence"/>
</dbReference>
<dbReference type="GO" id="GO:0008270">
    <property type="term" value="F:zinc ion binding"/>
    <property type="evidence" value="ECO:0007669"/>
    <property type="project" value="UniProtKB-KW"/>
</dbReference>
<dbReference type="GO" id="GO:0000724">
    <property type="term" value="P:double-strand break repair via homologous recombination"/>
    <property type="evidence" value="ECO:0007669"/>
    <property type="project" value="TreeGrafter"/>
</dbReference>